<dbReference type="EMBL" id="CP149782">
    <property type="protein sequence ID" value="WYF43252.1"/>
    <property type="molecule type" value="Genomic_DNA"/>
</dbReference>
<reference evidence="2" key="1">
    <citation type="submission" date="2024-03" db="EMBL/GenBank/DDBJ databases">
        <title>Deinococcus weizhi sp. nov., isolated from human skin.</title>
        <authorList>
            <person name="Wei Z."/>
            <person name="Tian F."/>
            <person name="Yang C."/>
            <person name="Xin L.T."/>
            <person name="Wen Z.J."/>
            <person name="Lan K.C."/>
            <person name="Yu L."/>
            <person name="Zhe W."/>
            <person name="Dan F.D."/>
            <person name="Jun W."/>
            <person name="Rui Z."/>
            <person name="Yong X.J."/>
            <person name="Ting Y."/>
            <person name="Wei X."/>
            <person name="Xu Z.G."/>
            <person name="Xin Z."/>
            <person name="Dong F.G."/>
            <person name="Ni X.M."/>
            <person name="Zheng M.G."/>
            <person name="Chun Y."/>
            <person name="Qian W.X."/>
        </authorList>
    </citation>
    <scope>NUCLEOTIDE SEQUENCE</scope>
    <source>
        <strain evidence="2">VB142</strain>
    </source>
</reference>
<feature type="domain" description="Immunity protein Imm5" evidence="1">
    <location>
        <begin position="14"/>
        <end position="211"/>
    </location>
</feature>
<organism evidence="2">
    <name type="scientific">Deinococcus sp. VB142</name>
    <dbReference type="NCBI Taxonomy" id="3112952"/>
    <lineage>
        <taxon>Bacteria</taxon>
        <taxon>Thermotogati</taxon>
        <taxon>Deinococcota</taxon>
        <taxon>Deinococci</taxon>
        <taxon>Deinococcales</taxon>
        <taxon>Deinococcaceae</taxon>
        <taxon>Deinococcus</taxon>
    </lineage>
</organism>
<dbReference type="InterPro" id="IPR025675">
    <property type="entry name" value="Imm5"/>
</dbReference>
<protein>
    <submittedName>
        <fullName evidence="2">Imm5 family immunity protein</fullName>
    </submittedName>
</protein>
<evidence type="ECO:0000313" key="2">
    <source>
        <dbReference type="EMBL" id="WYF43252.1"/>
    </source>
</evidence>
<dbReference type="AlphaFoldDB" id="A0AAU6PYE4"/>
<dbReference type="RefSeq" id="WP_339093756.1">
    <property type="nucleotide sequence ID" value="NZ_CP149782.1"/>
</dbReference>
<proteinExistence type="predicted"/>
<accession>A0AAU6PYE4</accession>
<evidence type="ECO:0000259" key="1">
    <source>
        <dbReference type="Pfam" id="PF14423"/>
    </source>
</evidence>
<sequence>MKPADEFFDGWREQMRSAMLQHPGHHLDWRLRRAFYLELGQETRWARAFRGWLAVLCVQKVLPVLLPLCPHDPEVFDELSACISHLLQRETPLSLRHLLDSNYHSYAQELLLFNKSRPQNALCTRMASFRAMQEIKNWDNEYGWLDPFVSARRRDENGMEIQDTTDADWVGVAAVGDAASAAAVAFACSETSTECDPAKLRAFWTWWLDEAWNRAARLASELPGPH</sequence>
<gene>
    <name evidence="2" type="ORF">WDJ50_07345</name>
</gene>
<name>A0AAU6PYE4_9DEIO</name>
<dbReference type="Pfam" id="PF14423">
    <property type="entry name" value="Imm5"/>
    <property type="match status" value="1"/>
</dbReference>